<keyword evidence="2" id="KW-1185">Reference proteome</keyword>
<comment type="caution">
    <text evidence="1">The sequence shown here is derived from an EMBL/GenBank/DDBJ whole genome shotgun (WGS) entry which is preliminary data.</text>
</comment>
<protein>
    <submittedName>
        <fullName evidence="1">Uncharacterized protein</fullName>
    </submittedName>
</protein>
<gene>
    <name evidence="1" type="ORF">VKT23_019417</name>
</gene>
<dbReference type="EMBL" id="JBANRG010000101">
    <property type="protein sequence ID" value="KAK7435886.1"/>
    <property type="molecule type" value="Genomic_DNA"/>
</dbReference>
<sequence>MRLTNEQDVVGPPDALENEPTVLLGASTGVLSNTSRIGGVGGFKSYVDCTVNSTVAPHRTPRRYKAYL</sequence>
<evidence type="ECO:0000313" key="1">
    <source>
        <dbReference type="EMBL" id="KAK7435886.1"/>
    </source>
</evidence>
<accession>A0ABR1ILF2</accession>
<name>A0ABR1ILF2_9AGAR</name>
<dbReference type="Proteomes" id="UP001498398">
    <property type="component" value="Unassembled WGS sequence"/>
</dbReference>
<evidence type="ECO:0000313" key="2">
    <source>
        <dbReference type="Proteomes" id="UP001498398"/>
    </source>
</evidence>
<proteinExistence type="predicted"/>
<reference evidence="1 2" key="1">
    <citation type="submission" date="2024-01" db="EMBL/GenBank/DDBJ databases">
        <title>A draft genome for the cacao thread blight pathogen Marasmiellus scandens.</title>
        <authorList>
            <person name="Baruah I.K."/>
            <person name="Leung J."/>
            <person name="Bukari Y."/>
            <person name="Amoako-Attah I."/>
            <person name="Meinhardt L.W."/>
            <person name="Bailey B.A."/>
            <person name="Cohen S.P."/>
        </authorList>
    </citation>
    <scope>NUCLEOTIDE SEQUENCE [LARGE SCALE GENOMIC DNA]</scope>
    <source>
        <strain evidence="1 2">GH-19</strain>
    </source>
</reference>
<organism evidence="1 2">
    <name type="scientific">Marasmiellus scandens</name>
    <dbReference type="NCBI Taxonomy" id="2682957"/>
    <lineage>
        <taxon>Eukaryota</taxon>
        <taxon>Fungi</taxon>
        <taxon>Dikarya</taxon>
        <taxon>Basidiomycota</taxon>
        <taxon>Agaricomycotina</taxon>
        <taxon>Agaricomycetes</taxon>
        <taxon>Agaricomycetidae</taxon>
        <taxon>Agaricales</taxon>
        <taxon>Marasmiineae</taxon>
        <taxon>Omphalotaceae</taxon>
        <taxon>Marasmiellus</taxon>
    </lineage>
</organism>